<dbReference type="InterPro" id="IPR002611">
    <property type="entry name" value="IstB_ATP-bd"/>
</dbReference>
<evidence type="ECO:0000259" key="1">
    <source>
        <dbReference type="Pfam" id="PF01695"/>
    </source>
</evidence>
<protein>
    <recommendedName>
        <fullName evidence="1">IstB-like ATP-binding domain-containing protein</fullName>
    </recommendedName>
</protein>
<reference evidence="2 3" key="1">
    <citation type="submission" date="2018-10" db="EMBL/GenBank/DDBJ databases">
        <title>Roseomonas sp. nov., isolated from feces of Tibetan antelopes in the Qinghai-Tibet plateau, China.</title>
        <authorList>
            <person name="Tian Z."/>
        </authorList>
    </citation>
    <scope>NUCLEOTIDE SEQUENCE [LARGE SCALE GENOMIC DNA]</scope>
    <source>
        <strain evidence="2 3">Z23</strain>
    </source>
</reference>
<dbReference type="Gene3D" id="3.40.50.300">
    <property type="entry name" value="P-loop containing nucleotide triphosphate hydrolases"/>
    <property type="match status" value="1"/>
</dbReference>
<dbReference type="InterPro" id="IPR027417">
    <property type="entry name" value="P-loop_NTPase"/>
</dbReference>
<dbReference type="Proteomes" id="UP000274097">
    <property type="component" value="Unassembled WGS sequence"/>
</dbReference>
<keyword evidence="3" id="KW-1185">Reference proteome</keyword>
<dbReference type="RefSeq" id="WP_122140305.1">
    <property type="nucleotide sequence ID" value="NZ_RAQU01000323.1"/>
</dbReference>
<evidence type="ECO:0000313" key="3">
    <source>
        <dbReference type="Proteomes" id="UP000274097"/>
    </source>
</evidence>
<evidence type="ECO:0000313" key="2">
    <source>
        <dbReference type="EMBL" id="RMI14517.1"/>
    </source>
</evidence>
<dbReference type="Pfam" id="PF01695">
    <property type="entry name" value="IstB_IS21"/>
    <property type="match status" value="1"/>
</dbReference>
<organism evidence="2 3">
    <name type="scientific">Teichococcus wenyumeiae</name>
    <dbReference type="NCBI Taxonomy" id="2478470"/>
    <lineage>
        <taxon>Bacteria</taxon>
        <taxon>Pseudomonadati</taxon>
        <taxon>Pseudomonadota</taxon>
        <taxon>Alphaproteobacteria</taxon>
        <taxon>Acetobacterales</taxon>
        <taxon>Roseomonadaceae</taxon>
        <taxon>Roseomonas</taxon>
    </lineage>
</organism>
<feature type="domain" description="IstB-like ATP-binding" evidence="1">
    <location>
        <begin position="13"/>
        <end position="119"/>
    </location>
</feature>
<dbReference type="EMBL" id="RFLX01000111">
    <property type="protein sequence ID" value="RMI14517.1"/>
    <property type="molecule type" value="Genomic_DNA"/>
</dbReference>
<sequence length="153" mass="17254">MRVRSTAPNRRHPDAAELGFDDRLAMLVDREALERDGKRLAARLRFAGLRQQATPEDVDHRATRGLDRALFGRLTNGEWIERHQDLLVTGPTGTGKTWLSCALGHRACRDNRSVLYQRVPPVSPPAPGARILGWCCPPLPFFLHWEASHGFVR</sequence>
<dbReference type="SUPFAM" id="SSF52540">
    <property type="entry name" value="P-loop containing nucleoside triphosphate hydrolases"/>
    <property type="match status" value="1"/>
</dbReference>
<accession>A0ABX9VCJ2</accession>
<name>A0ABX9VCJ2_9PROT</name>
<gene>
    <name evidence="2" type="ORF">EBE87_27915</name>
</gene>
<proteinExistence type="predicted"/>
<comment type="caution">
    <text evidence="2">The sequence shown here is derived from an EMBL/GenBank/DDBJ whole genome shotgun (WGS) entry which is preliminary data.</text>
</comment>